<evidence type="ECO:0000313" key="3">
    <source>
        <dbReference type="EMBL" id="KAF9510305.1"/>
    </source>
</evidence>
<dbReference type="Pfam" id="PF18758">
    <property type="entry name" value="KDZ"/>
    <property type="match status" value="1"/>
</dbReference>
<keyword evidence="2" id="KW-1133">Transmembrane helix</keyword>
<protein>
    <recommendedName>
        <fullName evidence="5">CxC2-like cysteine cluster KDZ transposase-associated domain-containing protein</fullName>
    </recommendedName>
</protein>
<organism evidence="3 4">
    <name type="scientific">Hydnum rufescens UP504</name>
    <dbReference type="NCBI Taxonomy" id="1448309"/>
    <lineage>
        <taxon>Eukaryota</taxon>
        <taxon>Fungi</taxon>
        <taxon>Dikarya</taxon>
        <taxon>Basidiomycota</taxon>
        <taxon>Agaricomycotina</taxon>
        <taxon>Agaricomycetes</taxon>
        <taxon>Cantharellales</taxon>
        <taxon>Hydnaceae</taxon>
        <taxon>Hydnum</taxon>
    </lineage>
</organism>
<evidence type="ECO:0000313" key="4">
    <source>
        <dbReference type="Proteomes" id="UP000886523"/>
    </source>
</evidence>
<feature type="compositionally biased region" description="Basic residues" evidence="1">
    <location>
        <begin position="1237"/>
        <end position="1246"/>
    </location>
</feature>
<keyword evidence="2" id="KW-0812">Transmembrane</keyword>
<keyword evidence="2" id="KW-0472">Membrane</keyword>
<dbReference type="OrthoDB" id="5599182at2759"/>
<keyword evidence="4" id="KW-1185">Reference proteome</keyword>
<dbReference type="InterPro" id="IPR040521">
    <property type="entry name" value="KDZ"/>
</dbReference>
<name>A0A9P6AQW5_9AGAM</name>
<evidence type="ECO:0000256" key="1">
    <source>
        <dbReference type="SAM" id="MobiDB-lite"/>
    </source>
</evidence>
<reference evidence="3" key="1">
    <citation type="journal article" date="2020" name="Nat. Commun.">
        <title>Large-scale genome sequencing of mycorrhizal fungi provides insights into the early evolution of symbiotic traits.</title>
        <authorList>
            <person name="Miyauchi S."/>
            <person name="Kiss E."/>
            <person name="Kuo A."/>
            <person name="Drula E."/>
            <person name="Kohler A."/>
            <person name="Sanchez-Garcia M."/>
            <person name="Morin E."/>
            <person name="Andreopoulos B."/>
            <person name="Barry K.W."/>
            <person name="Bonito G."/>
            <person name="Buee M."/>
            <person name="Carver A."/>
            <person name="Chen C."/>
            <person name="Cichocki N."/>
            <person name="Clum A."/>
            <person name="Culley D."/>
            <person name="Crous P.W."/>
            <person name="Fauchery L."/>
            <person name="Girlanda M."/>
            <person name="Hayes R.D."/>
            <person name="Keri Z."/>
            <person name="LaButti K."/>
            <person name="Lipzen A."/>
            <person name="Lombard V."/>
            <person name="Magnuson J."/>
            <person name="Maillard F."/>
            <person name="Murat C."/>
            <person name="Nolan M."/>
            <person name="Ohm R.A."/>
            <person name="Pangilinan J."/>
            <person name="Pereira M.F."/>
            <person name="Perotto S."/>
            <person name="Peter M."/>
            <person name="Pfister S."/>
            <person name="Riley R."/>
            <person name="Sitrit Y."/>
            <person name="Stielow J.B."/>
            <person name="Szollosi G."/>
            <person name="Zifcakova L."/>
            <person name="Stursova M."/>
            <person name="Spatafora J.W."/>
            <person name="Tedersoo L."/>
            <person name="Vaario L.M."/>
            <person name="Yamada A."/>
            <person name="Yan M."/>
            <person name="Wang P."/>
            <person name="Xu J."/>
            <person name="Bruns T."/>
            <person name="Baldrian P."/>
            <person name="Vilgalys R."/>
            <person name="Dunand C."/>
            <person name="Henrissat B."/>
            <person name="Grigoriev I.V."/>
            <person name="Hibbett D."/>
            <person name="Nagy L.G."/>
            <person name="Martin F.M."/>
        </authorList>
    </citation>
    <scope>NUCLEOTIDE SEQUENCE</scope>
    <source>
        <strain evidence="3">UP504</strain>
    </source>
</reference>
<accession>A0A9P6AQW5</accession>
<evidence type="ECO:0000256" key="2">
    <source>
        <dbReference type="SAM" id="Phobius"/>
    </source>
</evidence>
<comment type="caution">
    <text evidence="3">The sequence shown here is derived from an EMBL/GenBank/DDBJ whole genome shotgun (WGS) entry which is preliminary data.</text>
</comment>
<feature type="region of interest" description="Disordered" evidence="1">
    <location>
        <begin position="1370"/>
        <end position="1393"/>
    </location>
</feature>
<sequence>MGGTRRPAKKAKLTFTCDFELQSQATVHHISTTSSESVLTSDCLIVPVTPDKPARPNCSHLSPISGPDFGQDIPGDNDDLGTVHYLPGPTSCKRYSNMDEPLKQWKPLRDELFISVNSASMEVYCVRIVALIVIAASLYIKSSLQSKLSAHQFYCVLERGTNNTGLLNLQRGGCAHDPSGTDGTKPGELAITCPACPNPDINLPPNWEKSPRELQYLYTYFQANDTNFCLKNRSNTVINVDLGTGWLYFVENEPYKRFLAQQGAQTEMSTCSGLAAIDHANMKNSKGLRVTGVGASICACHGFLCPLGIGDLQKGECFSNMDYIIFSALRGYSPPLLVLSYNLICQYWTKIRQRMPRLPPELRVDLDKLSVKLFLPKLHALAHKSECSVLYSLNFTPGVGRTDGEGIEWEWAEINIAANSTKEMSEGVHHDTLDDLLGDKNFRKEIGLGKSLLTKLKTTQVESAKHVKQFKSFTGGLDPAMVREYENAILAWEADCSKPNPYYVRSSSKMQADVQLELLESEQSHLLLTGGHAIHDTSATSFLCVGLEIEEAQQWLARDVAAVGSLPTSTQSANIQSCRLALSNRIAAFHSIQQLMGSGEWENTLKVLDQGDVRVMSEHEDGGHNVRSGPHEALRVEWSKSQAWKERWLEEVLIVQEEMRRPSPKLPKGYQWTILCGWSSKIMAIVPRMIEDQFFLSIAVANADVESATIPFVPPFTPAESFALMAEILAKPIIGQMAPMGTGGFDIVLDMLKDVIVDHRLLVQNMLAAHAGYGVATPGGLIPYNSSSPMYDEAFKGDAVAFSLLAQSGEDDPASFTSYLLGFGQSPFRAGPDSALPRASPYSPSPLGNHSSTPPCMPASFGKPATSPFHTLPFATSPFFGRFCGAAILPTSPMLNLASPANSHYTLTSPTFHPQYSPRSCCSAPHHNDTRLLAHLSVPPRLDIPLLVHLSALHLHDTHQHLLPKDLQCHPSTSHTHRKSLNGSFPTTMLSGSALPRDTLACVQCQSSGPERIRMHWKMLERARFSVWRRKSPSLFSLIGSLVLGVEPSQDRPLGSSMAILKPSTSSSSHLQPCSLSSVITAHTQSMKDVNAHSSLLILPPAFPLPPTHQSVWTVAPHTRSYSDSTSFIKPKSKNSLIETFEIDALSAQMLSTFPLDVHVGSDIIMQDEWQESFSTHEYKATFSGSSGMFCAIDEDEVEGLIIGGSAPLSTPKSNQSKKMSIPENTSFSSPEVHSTPKQHQHSKKHFSLPLLNLRKGQMWKDEITLALEELGILTTEGDDGRPKMVYSGETPPGPMANSPAQDSSTPGALSSGRRVPISLDLPPIVTHSEASGSIQKLVAENTDTQAVTSLTSGFIVPHPDSMPLAVAVPQPTTYSDPNVFHRPSHVQNQQQQ</sequence>
<proteinExistence type="predicted"/>
<dbReference type="Proteomes" id="UP000886523">
    <property type="component" value="Unassembled WGS sequence"/>
</dbReference>
<feature type="region of interest" description="Disordered" evidence="1">
    <location>
        <begin position="1204"/>
        <end position="1246"/>
    </location>
</feature>
<dbReference type="EMBL" id="MU129018">
    <property type="protein sequence ID" value="KAF9510305.1"/>
    <property type="molecule type" value="Genomic_DNA"/>
</dbReference>
<feature type="transmembrane region" description="Helical" evidence="2">
    <location>
        <begin position="123"/>
        <end position="140"/>
    </location>
</feature>
<evidence type="ECO:0008006" key="5">
    <source>
        <dbReference type="Google" id="ProtNLM"/>
    </source>
</evidence>
<feature type="region of interest" description="Disordered" evidence="1">
    <location>
        <begin position="1277"/>
        <end position="1316"/>
    </location>
</feature>
<feature type="compositionally biased region" description="Polar residues" evidence="1">
    <location>
        <begin position="1208"/>
        <end position="1236"/>
    </location>
</feature>
<gene>
    <name evidence="3" type="ORF">BS47DRAFT_1409035</name>
</gene>
<feature type="compositionally biased region" description="Polar residues" evidence="1">
    <location>
        <begin position="1299"/>
        <end position="1309"/>
    </location>
</feature>
<feature type="region of interest" description="Disordered" evidence="1">
    <location>
        <begin position="834"/>
        <end position="854"/>
    </location>
</feature>